<comment type="caution">
    <text evidence="1">The sequence shown here is derived from an EMBL/GenBank/DDBJ whole genome shotgun (WGS) entry which is preliminary data.</text>
</comment>
<proteinExistence type="predicted"/>
<protein>
    <submittedName>
        <fullName evidence="1">Uncharacterized protein</fullName>
    </submittedName>
</protein>
<keyword evidence="2" id="KW-1185">Reference proteome</keyword>
<evidence type="ECO:0000313" key="2">
    <source>
        <dbReference type="Proteomes" id="UP000023435"/>
    </source>
</evidence>
<dbReference type="EMBL" id="JAJA02000001">
    <property type="protein sequence ID" value="KWS05549.1"/>
    <property type="molecule type" value="Genomic_DNA"/>
</dbReference>
<sequence>MSDRCSGFVARCCIRRVRGFAVAACAAPTVGWPSSRRLSLHTTFRGDVRAL</sequence>
<dbReference type="Proteomes" id="UP000023435">
    <property type="component" value="Unassembled WGS sequence"/>
</dbReference>
<name>A0A108UAH9_9GAMM</name>
<organism evidence="1 2">
    <name type="scientific">Lysobacter capsici AZ78</name>
    <dbReference type="NCBI Taxonomy" id="1444315"/>
    <lineage>
        <taxon>Bacteria</taxon>
        <taxon>Pseudomonadati</taxon>
        <taxon>Pseudomonadota</taxon>
        <taxon>Gammaproteobacteria</taxon>
        <taxon>Lysobacterales</taxon>
        <taxon>Lysobacteraceae</taxon>
        <taxon>Lysobacter</taxon>
    </lineage>
</organism>
<gene>
    <name evidence="1" type="ORF">AZ78_3101</name>
</gene>
<evidence type="ECO:0000313" key="1">
    <source>
        <dbReference type="EMBL" id="KWS05549.1"/>
    </source>
</evidence>
<dbReference type="AlphaFoldDB" id="A0A108UAH9"/>
<accession>A0A108UAH9</accession>
<reference evidence="1 2" key="1">
    <citation type="journal article" date="2014" name="Genome Announc.">
        <title>Draft Genome Sequence of Lysobacter capsici AZ78, a Bacterium Antagonistic to Plant-Pathogenic Oomycetes.</title>
        <authorList>
            <person name="Puopolo G."/>
            <person name="Sonego P."/>
            <person name="Engelen K."/>
            <person name="Pertot I."/>
        </authorList>
    </citation>
    <scope>NUCLEOTIDE SEQUENCE [LARGE SCALE GENOMIC DNA]</scope>
    <source>
        <strain evidence="1 2">AZ78</strain>
    </source>
</reference>